<reference evidence="1 2" key="1">
    <citation type="journal article" date="2019" name="Genome Biol. Evol.">
        <title>Insights into the evolution of the New World diploid cottons (Gossypium, subgenus Houzingenia) based on genome sequencing.</title>
        <authorList>
            <person name="Grover C.E."/>
            <person name="Arick M.A. 2nd"/>
            <person name="Thrash A."/>
            <person name="Conover J.L."/>
            <person name="Sanders W.S."/>
            <person name="Peterson D.G."/>
            <person name="Frelichowski J.E."/>
            <person name="Scheffler J.A."/>
            <person name="Scheffler B.E."/>
            <person name="Wendel J.F."/>
        </authorList>
    </citation>
    <scope>NUCLEOTIDE SEQUENCE [LARGE SCALE GENOMIC DNA]</scope>
    <source>
        <strain evidence="1">5</strain>
        <tissue evidence="1">Leaf</tissue>
    </source>
</reference>
<gene>
    <name evidence="1" type="ORF">Gogos_020747</name>
</gene>
<dbReference type="OrthoDB" id="1750221at2759"/>
<evidence type="ECO:0000313" key="1">
    <source>
        <dbReference type="EMBL" id="MBA0753826.1"/>
    </source>
</evidence>
<dbReference type="AlphaFoldDB" id="A0A7J9CZH0"/>
<evidence type="ECO:0000313" key="2">
    <source>
        <dbReference type="Proteomes" id="UP000593579"/>
    </source>
</evidence>
<dbReference type="InterPro" id="IPR036691">
    <property type="entry name" value="Endo/exonu/phosph_ase_sf"/>
</dbReference>
<protein>
    <recommendedName>
        <fullName evidence="3">Endonuclease/exonuclease/phosphatase domain-containing protein</fullName>
    </recommendedName>
</protein>
<comment type="caution">
    <text evidence="1">The sequence shown here is derived from an EMBL/GenBank/DDBJ whole genome shotgun (WGS) entry which is preliminary data.</text>
</comment>
<dbReference type="EMBL" id="JABEZY010258242">
    <property type="protein sequence ID" value="MBA0753826.1"/>
    <property type="molecule type" value="Genomic_DNA"/>
</dbReference>
<sequence>MGERRNRVELGSLVTVDGRGLDQNIFLSAATKGHTDRRMEAFRGVLEECQLMDVGYSGVWFTWEMGNLPKTNVRERLDRRVANVEWMSMFPSTMIQHIPHSFLDHYLLLIRTELGTNELASRRLRFEAW</sequence>
<accession>A0A7J9CZH0</accession>
<keyword evidence="2" id="KW-1185">Reference proteome</keyword>
<dbReference type="PANTHER" id="PTHR33710:SF62">
    <property type="entry name" value="DUF4283 DOMAIN PROTEIN"/>
    <property type="match status" value="1"/>
</dbReference>
<organism evidence="1 2">
    <name type="scientific">Gossypium gossypioides</name>
    <name type="common">Mexican cotton</name>
    <name type="synonym">Selera gossypioides</name>
    <dbReference type="NCBI Taxonomy" id="34282"/>
    <lineage>
        <taxon>Eukaryota</taxon>
        <taxon>Viridiplantae</taxon>
        <taxon>Streptophyta</taxon>
        <taxon>Embryophyta</taxon>
        <taxon>Tracheophyta</taxon>
        <taxon>Spermatophyta</taxon>
        <taxon>Magnoliopsida</taxon>
        <taxon>eudicotyledons</taxon>
        <taxon>Gunneridae</taxon>
        <taxon>Pentapetalae</taxon>
        <taxon>rosids</taxon>
        <taxon>malvids</taxon>
        <taxon>Malvales</taxon>
        <taxon>Malvaceae</taxon>
        <taxon>Malvoideae</taxon>
        <taxon>Gossypium</taxon>
    </lineage>
</organism>
<dbReference type="Gene3D" id="3.60.10.10">
    <property type="entry name" value="Endonuclease/exonuclease/phosphatase"/>
    <property type="match status" value="1"/>
</dbReference>
<evidence type="ECO:0008006" key="3">
    <source>
        <dbReference type="Google" id="ProtNLM"/>
    </source>
</evidence>
<dbReference type="PANTHER" id="PTHR33710">
    <property type="entry name" value="BNAC02G09200D PROTEIN"/>
    <property type="match status" value="1"/>
</dbReference>
<dbReference type="SUPFAM" id="SSF56219">
    <property type="entry name" value="DNase I-like"/>
    <property type="match status" value="1"/>
</dbReference>
<dbReference type="Proteomes" id="UP000593579">
    <property type="component" value="Unassembled WGS sequence"/>
</dbReference>
<name>A0A7J9CZH0_GOSGO</name>
<proteinExistence type="predicted"/>